<reference evidence="13" key="1">
    <citation type="journal article" date="2014" name="Int. J. Syst. Evol. Microbiol.">
        <title>Complete genome sequence of Corynebacterium casei LMG S-19264T (=DSM 44701T), isolated from a smear-ripened cheese.</title>
        <authorList>
            <consortium name="US DOE Joint Genome Institute (JGI-PGF)"/>
            <person name="Walter F."/>
            <person name="Albersmeier A."/>
            <person name="Kalinowski J."/>
            <person name="Ruckert C."/>
        </authorList>
    </citation>
    <scope>NUCLEOTIDE SEQUENCE</scope>
    <source>
        <strain evidence="13">CGMCC 1.15095</strain>
    </source>
</reference>
<dbReference type="InterPro" id="IPR018247">
    <property type="entry name" value="EF_Hand_1_Ca_BS"/>
</dbReference>
<dbReference type="InterPro" id="IPR012910">
    <property type="entry name" value="Plug_dom"/>
</dbReference>
<gene>
    <name evidence="13" type="ORF">GCM10011494_33850</name>
</gene>
<evidence type="ECO:0000256" key="5">
    <source>
        <dbReference type="ARBA" id="ARBA00022692"/>
    </source>
</evidence>
<dbReference type="Gene3D" id="2.170.130.10">
    <property type="entry name" value="TonB-dependent receptor, plug domain"/>
    <property type="match status" value="1"/>
</dbReference>
<dbReference type="Pfam" id="PF07715">
    <property type="entry name" value="Plug"/>
    <property type="match status" value="1"/>
</dbReference>
<keyword evidence="9" id="KW-0798">TonB box</keyword>
<dbReference type="InterPro" id="IPR039426">
    <property type="entry name" value="TonB-dep_rcpt-like"/>
</dbReference>
<dbReference type="EMBL" id="BMHK01000032">
    <property type="protein sequence ID" value="GGC12286.1"/>
    <property type="molecule type" value="Genomic_DNA"/>
</dbReference>
<evidence type="ECO:0000256" key="3">
    <source>
        <dbReference type="ARBA" id="ARBA00022452"/>
    </source>
</evidence>
<evidence type="ECO:0000256" key="4">
    <source>
        <dbReference type="ARBA" id="ARBA00022496"/>
    </source>
</evidence>
<dbReference type="InterPro" id="IPR036942">
    <property type="entry name" value="Beta-barrel_TonB_sf"/>
</dbReference>
<dbReference type="PROSITE" id="PS00018">
    <property type="entry name" value="EF_HAND_1"/>
    <property type="match status" value="1"/>
</dbReference>
<keyword evidence="13" id="KW-0675">Receptor</keyword>
<dbReference type="SUPFAM" id="SSF56935">
    <property type="entry name" value="Porins"/>
    <property type="match status" value="1"/>
</dbReference>
<comment type="subcellular location">
    <subcellularLocation>
        <location evidence="1">Cell outer membrane</location>
        <topology evidence="1">Multi-pass membrane protein</topology>
    </subcellularLocation>
</comment>
<keyword evidence="8" id="KW-0406">Ion transport</keyword>
<keyword evidence="4" id="KW-0410">Iron transport</keyword>
<keyword evidence="3" id="KW-1134">Transmembrane beta strand</keyword>
<sequence>MIRNFSAATGPQDTNPALTAVAVPECQLRLTRVLRSALMATAFSPLMLATAAQAQDGAAQPPETVAPDGHEEANAIIVTADPAGLLKLQRTDSVLGVTRPLVETPRSISIVSDTTMDRYSIEDVDDFVTTSPGTFGGSFFGVPGAVSIRGSISDTYFRGFKRVQNDGMFPAPIGASSRIELIRGPAPAIYGASRIGGLLNFYPRTAEKGQALSGEVSYTTGSYDKNKYTAELQVPFYLGGRYAGLSLYGELEDSGHFIRGRKPNHKLVQTSFTHDLSDSLSIELGGMYLRSKGYYQTLGWNRVTQDLIDNGTYITGRDTDMTDLDGNGRLTPDEVDAAVGSFFGTSNIRQFIEFFFGPPGPNTAFDLDEGVGTTKLDRRTAFLDPDSEIQRAKTITAYVDLVKEFDDSKLKLQGFYDRLDGKVYVSSGFAAQHEASTLELRASYQLETEFSDDVKAEFYATASHRIYDSILHTNFLSGYLVVDRRDLSRGATGSDIFDSPFSIEPGGNGIGWDSIFDSRWTDTGGALVVDLKFWDKLSVIANGRYDYYRARSINTGNTVFNPALKDVLLRAKQGDFSYSISGNFDTGFGIIPYITYAEGSAVETNGVGGISPEVIAAGNILGASDLLEAGVKFSLLRDTLVGSLAYYEQHRTRQDPFGNISGEKGEGVEFEMRYLINDHLTLTGAATVQDFTIAPPGACGSGNGEFVVVPPSRFGISGEDGYGGIFAALNASCLPELQNGYRRNTIPKEVYSAYLTYTSPETEYGTFGGTLGGTYISKTGGKIRDAIVIPGYFSARAAVFAEYKSFNITATIENLFDKEYFTPLQGVYEEVGIIPEAGRTFRVTGTFKF</sequence>
<evidence type="ECO:0000256" key="1">
    <source>
        <dbReference type="ARBA" id="ARBA00004571"/>
    </source>
</evidence>
<keyword evidence="7" id="KW-0408">Iron</keyword>
<keyword evidence="10" id="KW-0472">Membrane</keyword>
<organism evidence="13 14">
    <name type="scientific">Novosphingobium endophyticum</name>
    <dbReference type="NCBI Taxonomy" id="1955250"/>
    <lineage>
        <taxon>Bacteria</taxon>
        <taxon>Pseudomonadati</taxon>
        <taxon>Pseudomonadota</taxon>
        <taxon>Alphaproteobacteria</taxon>
        <taxon>Sphingomonadales</taxon>
        <taxon>Sphingomonadaceae</taxon>
        <taxon>Novosphingobium</taxon>
    </lineage>
</organism>
<evidence type="ECO:0000256" key="2">
    <source>
        <dbReference type="ARBA" id="ARBA00022448"/>
    </source>
</evidence>
<keyword evidence="6" id="KW-0732">Signal</keyword>
<dbReference type="InterPro" id="IPR037066">
    <property type="entry name" value="Plug_dom_sf"/>
</dbReference>
<feature type="domain" description="TonB-dependent receptor plug" evidence="12">
    <location>
        <begin position="101"/>
        <end position="197"/>
    </location>
</feature>
<proteinExistence type="predicted"/>
<keyword evidence="14" id="KW-1185">Reference proteome</keyword>
<evidence type="ECO:0000313" key="13">
    <source>
        <dbReference type="EMBL" id="GGC12286.1"/>
    </source>
</evidence>
<dbReference type="RefSeq" id="WP_188772740.1">
    <property type="nucleotide sequence ID" value="NZ_BMHK01000032.1"/>
</dbReference>
<evidence type="ECO:0000259" key="12">
    <source>
        <dbReference type="Pfam" id="PF07715"/>
    </source>
</evidence>
<evidence type="ECO:0000256" key="7">
    <source>
        <dbReference type="ARBA" id="ARBA00023004"/>
    </source>
</evidence>
<dbReference type="GO" id="GO:0009279">
    <property type="term" value="C:cell outer membrane"/>
    <property type="evidence" value="ECO:0007669"/>
    <property type="project" value="UniProtKB-SubCell"/>
</dbReference>
<dbReference type="PROSITE" id="PS01156">
    <property type="entry name" value="TONB_DEPENDENT_REC_2"/>
    <property type="match status" value="1"/>
</dbReference>
<evidence type="ECO:0000256" key="9">
    <source>
        <dbReference type="ARBA" id="ARBA00023077"/>
    </source>
</evidence>
<comment type="caution">
    <text evidence="13">The sequence shown here is derived from an EMBL/GenBank/DDBJ whole genome shotgun (WGS) entry which is preliminary data.</text>
</comment>
<dbReference type="GO" id="GO:0006826">
    <property type="term" value="P:iron ion transport"/>
    <property type="evidence" value="ECO:0007669"/>
    <property type="project" value="UniProtKB-KW"/>
</dbReference>
<keyword evidence="2" id="KW-0813">Transport</keyword>
<evidence type="ECO:0000256" key="6">
    <source>
        <dbReference type="ARBA" id="ARBA00022729"/>
    </source>
</evidence>
<dbReference type="PANTHER" id="PTHR32552">
    <property type="entry name" value="FERRICHROME IRON RECEPTOR-RELATED"/>
    <property type="match status" value="1"/>
</dbReference>
<dbReference type="InterPro" id="IPR010917">
    <property type="entry name" value="TonB_rcpt_CS"/>
</dbReference>
<protein>
    <submittedName>
        <fullName evidence="13">TonB-dependent receptor</fullName>
    </submittedName>
</protein>
<evidence type="ECO:0000256" key="11">
    <source>
        <dbReference type="ARBA" id="ARBA00023237"/>
    </source>
</evidence>
<dbReference type="Gene3D" id="2.40.170.20">
    <property type="entry name" value="TonB-dependent receptor, beta-barrel domain"/>
    <property type="match status" value="1"/>
</dbReference>
<evidence type="ECO:0000313" key="14">
    <source>
        <dbReference type="Proteomes" id="UP000608154"/>
    </source>
</evidence>
<reference evidence="13" key="2">
    <citation type="submission" date="2020-09" db="EMBL/GenBank/DDBJ databases">
        <authorList>
            <person name="Sun Q."/>
            <person name="Zhou Y."/>
        </authorList>
    </citation>
    <scope>NUCLEOTIDE SEQUENCE</scope>
    <source>
        <strain evidence="13">CGMCC 1.15095</strain>
    </source>
</reference>
<evidence type="ECO:0000256" key="10">
    <source>
        <dbReference type="ARBA" id="ARBA00023136"/>
    </source>
</evidence>
<accession>A0A916X5Z9</accession>
<name>A0A916X5Z9_9SPHN</name>
<dbReference type="PANTHER" id="PTHR32552:SF81">
    <property type="entry name" value="TONB-DEPENDENT OUTER MEMBRANE RECEPTOR"/>
    <property type="match status" value="1"/>
</dbReference>
<evidence type="ECO:0000256" key="8">
    <source>
        <dbReference type="ARBA" id="ARBA00023065"/>
    </source>
</evidence>
<dbReference type="Proteomes" id="UP000608154">
    <property type="component" value="Unassembled WGS sequence"/>
</dbReference>
<keyword evidence="11" id="KW-0998">Cell outer membrane</keyword>
<keyword evidence="5" id="KW-0812">Transmembrane</keyword>
<dbReference type="AlphaFoldDB" id="A0A916X5Z9"/>